<dbReference type="AlphaFoldDB" id="A0AAY4EK07"/>
<dbReference type="InterPro" id="IPR042530">
    <property type="entry name" value="EME1/EME2_C"/>
</dbReference>
<dbReference type="GO" id="GO:0008821">
    <property type="term" value="F:crossover junction DNA endonuclease activity"/>
    <property type="evidence" value="ECO:0007669"/>
    <property type="project" value="TreeGrafter"/>
</dbReference>
<proteinExistence type="inferred from homology"/>
<keyword evidence="4" id="KW-0233">DNA recombination</keyword>
<feature type="compositionally biased region" description="Basic and acidic residues" evidence="7">
    <location>
        <begin position="30"/>
        <end position="72"/>
    </location>
</feature>
<keyword evidence="10" id="KW-1185">Reference proteome</keyword>
<dbReference type="SMART" id="SM00891">
    <property type="entry name" value="ERCC4"/>
    <property type="match status" value="1"/>
</dbReference>
<dbReference type="GO" id="GO:0005634">
    <property type="term" value="C:nucleus"/>
    <property type="evidence" value="ECO:0007669"/>
    <property type="project" value="UniProtKB-SubCell"/>
</dbReference>
<sequence>MRRAEGWVISESEHESDSAPDGEPGPLKQSRIDPKRGDAGRRSRRTVDADRARAERERRAKEREAVKEEKKREAARLKALRPENCLKRLLLRIHPALLQDERADLLMETLSALGWRTSIDPEGLTHSIMWTRRQPEGEEDEEDEIEEEQVLMVLSLSDFMDVVLSVKQTLLGNPGICGVSPLLNAVSDHLNTHLRSMVTMLVTGFALWNDCHDYVQSQLDMQNEDIEEVMVYLQLQKNVCVRFLNSWQEVTEHVCALTKALSKRPFKELTECADLPFCVDGSWAGGVRVERDGKGLSAVWSRQVQQLNRISPVVAAVVTKAYPSPRLLQQAFEKAESEKARRGLLAELSVSSRARDRHVGPDISARLYRFLTTQNPQMVLD</sequence>
<reference evidence="9 10" key="1">
    <citation type="submission" date="2020-06" db="EMBL/GenBank/DDBJ databases">
        <authorList>
            <consortium name="Wellcome Sanger Institute Data Sharing"/>
        </authorList>
    </citation>
    <scope>NUCLEOTIDE SEQUENCE [LARGE SCALE GENOMIC DNA]</scope>
</reference>
<dbReference type="GO" id="GO:0031573">
    <property type="term" value="P:mitotic intra-S DNA damage checkpoint signaling"/>
    <property type="evidence" value="ECO:0007669"/>
    <property type="project" value="TreeGrafter"/>
</dbReference>
<dbReference type="GO" id="GO:0003677">
    <property type="term" value="F:DNA binding"/>
    <property type="evidence" value="ECO:0007669"/>
    <property type="project" value="InterPro"/>
</dbReference>
<evidence type="ECO:0000256" key="4">
    <source>
        <dbReference type="ARBA" id="ARBA00023172"/>
    </source>
</evidence>
<dbReference type="Proteomes" id="UP000694580">
    <property type="component" value="Chromosome 8"/>
</dbReference>
<gene>
    <name evidence="9" type="primary">EME2</name>
</gene>
<dbReference type="GO" id="GO:0048476">
    <property type="term" value="C:Holliday junction resolvase complex"/>
    <property type="evidence" value="ECO:0007669"/>
    <property type="project" value="InterPro"/>
</dbReference>
<dbReference type="GO" id="GO:0006302">
    <property type="term" value="P:double-strand break repair"/>
    <property type="evidence" value="ECO:0007669"/>
    <property type="project" value="TreeGrafter"/>
</dbReference>
<dbReference type="InterPro" id="IPR033310">
    <property type="entry name" value="Mms4/EME1/EME2"/>
</dbReference>
<dbReference type="FunFam" id="1.10.150.670:FF:000002">
    <property type="entry name" value="Crossover junction endonuclease EME1"/>
    <property type="match status" value="1"/>
</dbReference>
<protein>
    <recommendedName>
        <fullName evidence="8">ERCC4 domain-containing protein</fullName>
    </recommendedName>
</protein>
<evidence type="ECO:0000259" key="8">
    <source>
        <dbReference type="SMART" id="SM00891"/>
    </source>
</evidence>
<dbReference type="Gene3D" id="1.10.150.670">
    <property type="entry name" value="Crossover junction endonuclease EME1, DNA-binding domain"/>
    <property type="match status" value="1"/>
</dbReference>
<organism evidence="9 10">
    <name type="scientific">Denticeps clupeoides</name>
    <name type="common">denticle herring</name>
    <dbReference type="NCBI Taxonomy" id="299321"/>
    <lineage>
        <taxon>Eukaryota</taxon>
        <taxon>Metazoa</taxon>
        <taxon>Chordata</taxon>
        <taxon>Craniata</taxon>
        <taxon>Vertebrata</taxon>
        <taxon>Euteleostomi</taxon>
        <taxon>Actinopterygii</taxon>
        <taxon>Neopterygii</taxon>
        <taxon>Teleostei</taxon>
        <taxon>Clupei</taxon>
        <taxon>Clupeiformes</taxon>
        <taxon>Denticipitoidei</taxon>
        <taxon>Denticipitidae</taxon>
        <taxon>Denticeps</taxon>
    </lineage>
</organism>
<dbReference type="Gene3D" id="4.10.800.30">
    <property type="entry name" value="ERCC4, Mus81-Eme1 complex, nuclease domain, subdomain 2"/>
    <property type="match status" value="1"/>
</dbReference>
<comment type="subcellular location">
    <subcellularLocation>
        <location evidence="1">Nucleus</location>
    </subcellularLocation>
</comment>
<dbReference type="PANTHER" id="PTHR21077:SF6">
    <property type="entry name" value="CROSSOVER JUNCTION ENDONUCLEASE EME2-RELATED"/>
    <property type="match status" value="1"/>
</dbReference>
<comment type="similarity">
    <text evidence="2">Belongs to the EME1/MMS4 family.</text>
</comment>
<reference evidence="9" key="2">
    <citation type="submission" date="2025-08" db="UniProtKB">
        <authorList>
            <consortium name="Ensembl"/>
        </authorList>
    </citation>
    <scope>IDENTIFICATION</scope>
</reference>
<evidence type="ECO:0000313" key="10">
    <source>
        <dbReference type="Proteomes" id="UP000694580"/>
    </source>
</evidence>
<dbReference type="PANTHER" id="PTHR21077">
    <property type="entry name" value="EME1 PROTEIN"/>
    <property type="match status" value="1"/>
</dbReference>
<keyword evidence="3" id="KW-0227">DNA damage</keyword>
<keyword evidence="5" id="KW-0234">DNA repair</keyword>
<feature type="region of interest" description="Disordered" evidence="7">
    <location>
        <begin position="1"/>
        <end position="72"/>
    </location>
</feature>
<name>A0AAY4EK07_9TELE</name>
<evidence type="ECO:0000256" key="1">
    <source>
        <dbReference type="ARBA" id="ARBA00004123"/>
    </source>
</evidence>
<reference evidence="9" key="3">
    <citation type="submission" date="2025-09" db="UniProtKB">
        <authorList>
            <consortium name="Ensembl"/>
        </authorList>
    </citation>
    <scope>IDENTIFICATION</scope>
</reference>
<dbReference type="GeneID" id="114795470"/>
<dbReference type="GO" id="GO:0031297">
    <property type="term" value="P:replication fork processing"/>
    <property type="evidence" value="ECO:0007669"/>
    <property type="project" value="TreeGrafter"/>
</dbReference>
<dbReference type="InterPro" id="IPR006166">
    <property type="entry name" value="ERCC4_domain"/>
</dbReference>
<dbReference type="InterPro" id="IPR043087">
    <property type="entry name" value="Eme1_nucdom_sub2"/>
</dbReference>
<evidence type="ECO:0000256" key="7">
    <source>
        <dbReference type="SAM" id="MobiDB-lite"/>
    </source>
</evidence>
<dbReference type="Pfam" id="PF21292">
    <property type="entry name" value="EME1-MUS81_C"/>
    <property type="match status" value="1"/>
</dbReference>
<dbReference type="Ensembl" id="ENSDCDT00010068654.1">
    <property type="protein sequence ID" value="ENSDCDP00010057962.1"/>
    <property type="gene ID" value="ENSDCDG00010032716.1"/>
</dbReference>
<dbReference type="Gene3D" id="3.40.1620.30">
    <property type="entry name" value="ERCC4, Mus81-Eme1 complex, nuclease domain, subdomain 1"/>
    <property type="match status" value="1"/>
</dbReference>
<evidence type="ECO:0000313" key="9">
    <source>
        <dbReference type="Ensembl" id="ENSDCDP00010057962.1"/>
    </source>
</evidence>
<dbReference type="GO" id="GO:0000712">
    <property type="term" value="P:resolution of meiotic recombination intermediates"/>
    <property type="evidence" value="ECO:0007669"/>
    <property type="project" value="TreeGrafter"/>
</dbReference>
<keyword evidence="6" id="KW-0539">Nucleus</keyword>
<evidence type="ECO:0000256" key="2">
    <source>
        <dbReference type="ARBA" id="ARBA00005313"/>
    </source>
</evidence>
<dbReference type="RefSeq" id="XP_028844631.1">
    <property type="nucleotide sequence ID" value="XM_028988798.1"/>
</dbReference>
<dbReference type="InterPro" id="IPR043086">
    <property type="entry name" value="EME1_nucdom_sub1"/>
</dbReference>
<accession>A0AAY4EK07</accession>
<evidence type="ECO:0000256" key="5">
    <source>
        <dbReference type="ARBA" id="ARBA00023204"/>
    </source>
</evidence>
<evidence type="ECO:0000256" key="3">
    <source>
        <dbReference type="ARBA" id="ARBA00022763"/>
    </source>
</evidence>
<dbReference type="GeneTree" id="ENSGT00530000063937"/>
<evidence type="ECO:0000256" key="6">
    <source>
        <dbReference type="ARBA" id="ARBA00023242"/>
    </source>
</evidence>
<feature type="domain" description="ERCC4" evidence="8">
    <location>
        <begin position="90"/>
        <end position="333"/>
    </location>
</feature>